<dbReference type="GO" id="GO:0005737">
    <property type="term" value="C:cytoplasm"/>
    <property type="evidence" value="ECO:0007669"/>
    <property type="project" value="TreeGrafter"/>
</dbReference>
<proteinExistence type="predicted"/>
<feature type="coiled-coil region" evidence="3">
    <location>
        <begin position="2283"/>
        <end position="2310"/>
    </location>
</feature>
<dbReference type="SUPFAM" id="SSF52058">
    <property type="entry name" value="L domain-like"/>
    <property type="match status" value="3"/>
</dbReference>
<dbReference type="InterPro" id="IPR001611">
    <property type="entry name" value="Leu-rich_rpt"/>
</dbReference>
<dbReference type="PANTHER" id="PTHR48051">
    <property type="match status" value="1"/>
</dbReference>
<evidence type="ECO:0000313" key="7">
    <source>
        <dbReference type="Proteomes" id="UP000031587"/>
    </source>
</evidence>
<dbReference type="Gene3D" id="3.80.10.10">
    <property type="entry name" value="Ribonuclease Inhibitor"/>
    <property type="match status" value="5"/>
</dbReference>
<dbReference type="EMBL" id="JTGH01000023">
    <property type="protein sequence ID" value="KIF56341.1"/>
    <property type="molecule type" value="Genomic_DNA"/>
</dbReference>
<evidence type="ECO:0000256" key="1">
    <source>
        <dbReference type="ARBA" id="ARBA00022614"/>
    </source>
</evidence>
<evidence type="ECO:0000256" key="2">
    <source>
        <dbReference type="ARBA" id="ARBA00022737"/>
    </source>
</evidence>
<protein>
    <recommendedName>
        <fullName evidence="5">Dermonecrotic toxin N-terminal domain-containing protein</fullName>
    </recommendedName>
</protein>
<name>A0AAE2A3L7_PSEFL</name>
<keyword evidence="3" id="KW-0175">Coiled coil</keyword>
<keyword evidence="1" id="KW-0433">Leucine-rich repeat</keyword>
<feature type="domain" description="Dermonecrotic toxin N-terminal" evidence="5">
    <location>
        <begin position="83"/>
        <end position="345"/>
    </location>
</feature>
<evidence type="ECO:0000256" key="4">
    <source>
        <dbReference type="SAM" id="MobiDB-lite"/>
    </source>
</evidence>
<keyword evidence="2" id="KW-0677">Repeat</keyword>
<gene>
    <name evidence="6" type="ORF">QS95_24655</name>
</gene>
<dbReference type="SMART" id="SM00369">
    <property type="entry name" value="LRR_TYP"/>
    <property type="match status" value="13"/>
</dbReference>
<comment type="caution">
    <text evidence="6">The sequence shown here is derived from an EMBL/GenBank/DDBJ whole genome shotgun (WGS) entry which is preliminary data.</text>
</comment>
<sequence>MQSPTEPQPGVIPGNPPSHYQLLVDAIPEWLSQASSSRRAALKNNRRPVTDSIRKAPQAQHDQLRAAIAGHMQVQNGIDQRLEQVQDASAYAEPLLKAALKSRFGLELDVKETFLRLYLPATTPIFGIRTGVRSWTVSLIDAALHNFQKDETRDEAYDPDSGFITRPSQTGQFETLPQIRAKISIPAFISLCRELDIGASYKAYLEDCLGISNPVVAAILPDRLRESQKTALKAALQLARINGDIGENWLRLINGMLDGIQGMRINGHTLRCQDLTMMSAPLTGIVVFAADLEQARVALGVVAYIPGDPEHPIKEYASSADMEKELARQLRSPEYQRFFVQFVAHEQRGHFLADLNRRLSQVKWHKPEPGSQLPSWRDTPIEKPKLQLAVSPITGDLWEHLYQRKLNKILNDAATLAVPTAYADRKARWALWDSLVDIASSILQIASFVVLPFVPFLGEMMMAYMAWQFLDEVFEGIVDWAEGAVTEAGEQLFSALESLVQLGAFAIGGGIAMTELPKVLPPSVVSFADRFQPVKLRNGKTLYWKPDLKPYESPIVPPEGAAPDQQGLHWHQGKKLMPVDQKHYAVSDHAHPDKLQIEHPTRPDAYRPVVFHNGEGAFHTELDRPLEWDKAVALQRLGPNIEPFSPTRREQILKVSGCHEDALRRMHVDHERVPPLLADTIQRFRIDQDLQDFISRMASDQAEDYLRADPLLQLQLLNDQKLLPGTRRLRLIDGQGEVLWQSSADEHLPIIDLPQDRLVDGDLLKTLLQSLGEQDINALLAEEFGQMIALDARTRQLRSRIAQIATSRRTALFEARYQALQHREDALVKKVAVKEPHLPARLTEELLHTATGTELLAIDAGEWPERQQHLATAATHELRIARAYEGLELDSVHNPDTDTLALHSLKRLSGWSKDVRLEVRAGSPEGALLDSTGPQSAAVRKVLVRRTDGHWQPFDDQGLELHAPTDFYTCVLQALPDAQRQALNLQIGEGTKLRQAIRDNPVDRNDLRLTISDIPQQPEVVDTLRLVGTQGYARENPQSPRTLENRIRQVYPGMADDDMPAMVQHLRNHPDGPLAELSRLQLEYAQLDSDLTQWTINTPRVDPDTRQALSPIRHAAAQRDRQQFAHAVRRCWRRETSEPGGFRLQFAEPLTGELPVLSANFDHVTSLELTGSDSNGQIVRFLQGFTRLRRLALNHFDLDDLPHPITTMTSLRQLRLRHCGITLTPQNQLLLSSLNELTALDLQGNPLGITMDVNALSALHHLNLTDTGISELPHGLLAHPRIKSVWLANNRLTALPEVMFEFSPGTTAGYDFSGNPFSSVTRERIKVYFNRTGNHMGVRAAQSEIDRTKALFTDLNDRQASELVYRLPGSLIQGQIQLTRWETEIAQMTADLAAWVRDIPDRNPLTGELFSFDERLAEHSARDVFAGRLERLWRHRSTAHSLMRAEVFTAQATFRGEMPELTADFSHITTLSMIGNKGISSIGAFLRTFPRLTSLILQDFTLEGASQSLAQQSALTTLTLNNCDLKFTAEIQAALAAMPELELLELPDNPLGSAPDLSELGELTYLDLSNTGIVEVPPGLAGHPKLKTAIISENRITEIPDAFFSLPARASEGLDFSGNPLTAETRERIKTYSREHGPDFGVLADPTDIGITKSLFPGLDDEEASEVFYGLPGDIEHGRSRLRHWQAEIEQLSSDLAHWINATPTRHPITGETMSPAQMFAEHTQRTTFARQLEQFWRARTPDTPRQRNDTLILNVALIGDLPALSADFSHVSDLSFRGNNALNAMDTFLDSFSGLRHLELHDFSFNQLPPACERMPSLQRLIIENCALTLTPQTQASLSSLSRLQYLNLSRNPLGAPPSLSGMTALVHLRLTDTAITRLPDGMFDHPRLSAAILDNNLISELPDGVFNIPSPHPAQLSLTGNPLSAASLERIKVYFQEKRQNFGVFMPQEDLDRTLSLFPDLDREDANRVLYLLPGTLEDGRMQIANLETQWQQLDEDLTAWVVDVPERFPATGELLSNDLRLAEQADRETFCRELEAFWRERSQEQPEIRSQTLNLNIGFVGDLPPLRTDFSHVLSLSLTGNTQLRVNDRFLQCFSGLKALELRDLGLGQFPRAITGMPALEELVLSNCDLVLDNEGRTALSALTRLTSLDLYRNPLGRAPDLRRMTALEYLDLASTGIRELPEGLLDLPNIETVVLNNNQITDIPVGVFELPATAGAGYDFGDNPLSAGTRERIKDYFRRNGEDLGVLAEPADIARARTLYPALDDEHASTFVYRLDGTLADGRNELTRLEAELETLRGNLAAWEADIPDHPLTGLPLSTQERLQEEYNRALLAEGLLMCWRKIPVEGGSVAEHRFTSTVSVRGELPTLQVELSHVSDFYLVNTADHWPRLGRFLDAFPNLEHVDIRGYDLGTVPEAIFRMNRLTTLSLPACRITLTSHEVNGLAGLHSLELLHLQDNPLTLTPDLSNLQRLSDLDLSTTGIREIPRGVLENHNWMEIDLSGNEITEVPDELLEVPAYIGDRYDLRGNPFSAEAMNRIRMYYQETGHTLNVDNVVGQQAPVTRPGVAMED</sequence>
<dbReference type="Pfam" id="PF12799">
    <property type="entry name" value="LRR_4"/>
    <property type="match status" value="1"/>
</dbReference>
<dbReference type="PROSITE" id="PS51450">
    <property type="entry name" value="LRR"/>
    <property type="match status" value="1"/>
</dbReference>
<evidence type="ECO:0000313" key="6">
    <source>
        <dbReference type="EMBL" id="KIF56341.1"/>
    </source>
</evidence>
<dbReference type="Proteomes" id="UP000031587">
    <property type="component" value="Unassembled WGS sequence"/>
</dbReference>
<dbReference type="InterPro" id="IPR046673">
    <property type="entry name" value="ToxA_N"/>
</dbReference>
<dbReference type="InterPro" id="IPR003591">
    <property type="entry name" value="Leu-rich_rpt_typical-subtyp"/>
</dbReference>
<organism evidence="6 7">
    <name type="scientific">Pseudomonas fluorescens</name>
    <dbReference type="NCBI Taxonomy" id="294"/>
    <lineage>
        <taxon>Bacteria</taxon>
        <taxon>Pseudomonadati</taxon>
        <taxon>Pseudomonadota</taxon>
        <taxon>Gammaproteobacteria</taxon>
        <taxon>Pseudomonadales</taxon>
        <taxon>Pseudomonadaceae</taxon>
        <taxon>Pseudomonas</taxon>
    </lineage>
</organism>
<evidence type="ECO:0000259" key="5">
    <source>
        <dbReference type="Pfam" id="PF20178"/>
    </source>
</evidence>
<feature type="region of interest" description="Disordered" evidence="4">
    <location>
        <begin position="38"/>
        <end position="61"/>
    </location>
</feature>
<reference evidence="6 7" key="1">
    <citation type="submission" date="2014-11" db="EMBL/GenBank/DDBJ databases">
        <title>Draft genome sequence of Pseudomonas fluorescens strains SF4c SF39a.</title>
        <authorList>
            <person name="Underwood G.E."/>
            <person name="Ly L.K."/>
            <person name="Bitzer A.S."/>
            <person name="Godino A."/>
            <person name="Bucci V."/>
            <person name="Fischer S."/>
            <person name="Silby M.W."/>
        </authorList>
    </citation>
    <scope>NUCLEOTIDE SEQUENCE [LARGE SCALE GENOMIC DNA]</scope>
    <source>
        <strain evidence="6 7">SF4c</strain>
    </source>
</reference>
<evidence type="ECO:0000256" key="3">
    <source>
        <dbReference type="SAM" id="Coils"/>
    </source>
</evidence>
<dbReference type="InterPro" id="IPR050216">
    <property type="entry name" value="LRR_domain-containing"/>
</dbReference>
<dbReference type="Pfam" id="PF20178">
    <property type="entry name" value="ToxA_N"/>
    <property type="match status" value="1"/>
</dbReference>
<dbReference type="PANTHER" id="PTHR48051:SF1">
    <property type="entry name" value="RAS SUPPRESSOR PROTEIN 1"/>
    <property type="match status" value="1"/>
</dbReference>
<accession>A0AAE2A3L7</accession>
<dbReference type="InterPro" id="IPR032675">
    <property type="entry name" value="LRR_dom_sf"/>
</dbReference>
<dbReference type="InterPro" id="IPR025875">
    <property type="entry name" value="Leu-rich_rpt_4"/>
</dbReference>